<accession>A0ABV5WIH3</accession>
<dbReference type="Proteomes" id="UP001589609">
    <property type="component" value="Unassembled WGS sequence"/>
</dbReference>
<dbReference type="RefSeq" id="WP_379950740.1">
    <property type="nucleotide sequence ID" value="NZ_JBHMAF010000148.1"/>
</dbReference>
<reference evidence="1 2" key="1">
    <citation type="submission" date="2024-09" db="EMBL/GenBank/DDBJ databases">
        <authorList>
            <person name="Sun Q."/>
            <person name="Mori K."/>
        </authorList>
    </citation>
    <scope>NUCLEOTIDE SEQUENCE [LARGE SCALE GENOMIC DNA]</scope>
    <source>
        <strain evidence="1 2">JCM 11201</strain>
    </source>
</reference>
<sequence>MRKIGYAICTNCGCNKTAVEIYRCQSCGKMYCKKCVEDITNCPNSECGTRSLEHKGYIQPFDEI</sequence>
<name>A0ABV5WIH3_9BACI</name>
<evidence type="ECO:0000313" key="1">
    <source>
        <dbReference type="EMBL" id="MFB9760425.1"/>
    </source>
</evidence>
<dbReference type="EMBL" id="JBHMAF010000148">
    <property type="protein sequence ID" value="MFB9760425.1"/>
    <property type="molecule type" value="Genomic_DNA"/>
</dbReference>
<protein>
    <recommendedName>
        <fullName evidence="3">RING-type domain-containing protein</fullName>
    </recommendedName>
</protein>
<comment type="caution">
    <text evidence="1">The sequence shown here is derived from an EMBL/GenBank/DDBJ whole genome shotgun (WGS) entry which is preliminary data.</text>
</comment>
<keyword evidence="2" id="KW-1185">Reference proteome</keyword>
<proteinExistence type="predicted"/>
<organism evidence="1 2">
    <name type="scientific">Ectobacillus funiculus</name>
    <dbReference type="NCBI Taxonomy" id="137993"/>
    <lineage>
        <taxon>Bacteria</taxon>
        <taxon>Bacillati</taxon>
        <taxon>Bacillota</taxon>
        <taxon>Bacilli</taxon>
        <taxon>Bacillales</taxon>
        <taxon>Bacillaceae</taxon>
        <taxon>Ectobacillus</taxon>
    </lineage>
</organism>
<gene>
    <name evidence="1" type="ORF">ACFFMS_19040</name>
</gene>
<evidence type="ECO:0008006" key="3">
    <source>
        <dbReference type="Google" id="ProtNLM"/>
    </source>
</evidence>
<evidence type="ECO:0000313" key="2">
    <source>
        <dbReference type="Proteomes" id="UP001589609"/>
    </source>
</evidence>